<dbReference type="RefSeq" id="WP_072871101.1">
    <property type="nucleotide sequence ID" value="NZ_FQZM01000053.1"/>
</dbReference>
<gene>
    <name evidence="3" type="ORF">SAMN02745219_03196</name>
</gene>
<name>A0A1M6LN85_9FIRM</name>
<dbReference type="SUPFAM" id="SSF46785">
    <property type="entry name" value="Winged helix' DNA-binding domain"/>
    <property type="match status" value="1"/>
</dbReference>
<dbReference type="InterPro" id="IPR036388">
    <property type="entry name" value="WH-like_DNA-bd_sf"/>
</dbReference>
<evidence type="ECO:0000259" key="2">
    <source>
        <dbReference type="Pfam" id="PF10400"/>
    </source>
</evidence>
<dbReference type="GO" id="GO:0003677">
    <property type="term" value="F:DNA binding"/>
    <property type="evidence" value="ECO:0007669"/>
    <property type="project" value="UniProtKB-KW"/>
</dbReference>
<protein>
    <submittedName>
        <fullName evidence="3">DNA-binding transcriptional regulator, PadR family</fullName>
    </submittedName>
</protein>
<feature type="domain" description="Transcription regulator PadR C-terminal" evidence="2">
    <location>
        <begin position="93"/>
        <end position="177"/>
    </location>
</feature>
<dbReference type="AlphaFoldDB" id="A0A1M6LN85"/>
<accession>A0A1M6LN85</accession>
<dbReference type="Pfam" id="PF10400">
    <property type="entry name" value="Vir_act_alpha_C"/>
    <property type="match status" value="1"/>
</dbReference>
<feature type="domain" description="Transcription regulator PadR N-terminal" evidence="1">
    <location>
        <begin position="7"/>
        <end position="80"/>
    </location>
</feature>
<keyword evidence="4" id="KW-1185">Reference proteome</keyword>
<dbReference type="STRING" id="1121432.SAMN02745219_03196"/>
<dbReference type="PANTHER" id="PTHR43252:SF4">
    <property type="entry name" value="TRANSCRIPTIONAL REGULATORY PROTEIN"/>
    <property type="match status" value="1"/>
</dbReference>
<dbReference type="InterPro" id="IPR018309">
    <property type="entry name" value="Tscrpt_reg_PadR_C"/>
</dbReference>
<reference evidence="4" key="1">
    <citation type="submission" date="2016-11" db="EMBL/GenBank/DDBJ databases">
        <authorList>
            <person name="Varghese N."/>
            <person name="Submissions S."/>
        </authorList>
    </citation>
    <scope>NUCLEOTIDE SEQUENCE [LARGE SCALE GENOMIC DNA]</scope>
    <source>
        <strain evidence="4">DSM 16057</strain>
    </source>
</reference>
<dbReference type="InterPro" id="IPR005149">
    <property type="entry name" value="Tscrpt_reg_PadR_N"/>
</dbReference>
<organism evidence="3 4">
    <name type="scientific">Desulfofundulus thermosubterraneus DSM 16057</name>
    <dbReference type="NCBI Taxonomy" id="1121432"/>
    <lineage>
        <taxon>Bacteria</taxon>
        <taxon>Bacillati</taxon>
        <taxon>Bacillota</taxon>
        <taxon>Clostridia</taxon>
        <taxon>Eubacteriales</taxon>
        <taxon>Peptococcaceae</taxon>
        <taxon>Desulfofundulus</taxon>
    </lineage>
</organism>
<dbReference type="Pfam" id="PF03551">
    <property type="entry name" value="PadR"/>
    <property type="match status" value="1"/>
</dbReference>
<dbReference type="InterPro" id="IPR036390">
    <property type="entry name" value="WH_DNA-bd_sf"/>
</dbReference>
<dbReference type="Proteomes" id="UP000184529">
    <property type="component" value="Unassembled WGS sequence"/>
</dbReference>
<dbReference type="EMBL" id="FQZM01000053">
    <property type="protein sequence ID" value="SHJ72600.1"/>
    <property type="molecule type" value="Genomic_DNA"/>
</dbReference>
<keyword evidence="3" id="KW-0238">DNA-binding</keyword>
<proteinExistence type="predicted"/>
<dbReference type="Gene3D" id="6.10.140.190">
    <property type="match status" value="1"/>
</dbReference>
<dbReference type="OrthoDB" id="8595425at2"/>
<evidence type="ECO:0000313" key="3">
    <source>
        <dbReference type="EMBL" id="SHJ72600.1"/>
    </source>
</evidence>
<dbReference type="PANTHER" id="PTHR43252">
    <property type="entry name" value="TRANSCRIPTIONAL REGULATOR YQJI"/>
    <property type="match status" value="1"/>
</dbReference>
<dbReference type="Gene3D" id="1.10.10.10">
    <property type="entry name" value="Winged helix-like DNA-binding domain superfamily/Winged helix DNA-binding domain"/>
    <property type="match status" value="1"/>
</dbReference>
<evidence type="ECO:0000313" key="4">
    <source>
        <dbReference type="Proteomes" id="UP000184529"/>
    </source>
</evidence>
<sequence>MSLPHALLGLLSYRPATGYELKAAFEQSIHFFWNATLPQIYRTLNQMRERGWVAVTVEHQEGRPSRKVYRVTEAGREELRRWLAAPPEIPQPRDPLLVKVFFGRQADPAVLAAHLKMWRAHYAGLLRRYEEEIAPLIHHYAVLTGAREDARYWSLTLEFGRRFARMAVDWCDAALAVVMQEGKAHG</sequence>
<evidence type="ECO:0000259" key="1">
    <source>
        <dbReference type="Pfam" id="PF03551"/>
    </source>
</evidence>